<keyword evidence="2" id="KW-1185">Reference proteome</keyword>
<dbReference type="EMBL" id="CADEBC010000553">
    <property type="protein sequence ID" value="CAB3252185.1"/>
    <property type="molecule type" value="Genomic_DNA"/>
</dbReference>
<dbReference type="AlphaFoldDB" id="A0A8S1AYM6"/>
<accession>A0A8S1AYM6</accession>
<comment type="caution">
    <text evidence="1">The sequence shown here is derived from an EMBL/GenBank/DDBJ whole genome shotgun (WGS) entry which is preliminary data.</text>
</comment>
<gene>
    <name evidence="1" type="ORF">APLA_LOCUS13341</name>
</gene>
<dbReference type="Proteomes" id="UP000494106">
    <property type="component" value="Unassembled WGS sequence"/>
</dbReference>
<protein>
    <submittedName>
        <fullName evidence="1">Uncharacterized protein</fullName>
    </submittedName>
</protein>
<reference evidence="1 2" key="1">
    <citation type="submission" date="2020-04" db="EMBL/GenBank/DDBJ databases">
        <authorList>
            <person name="Wallbank WR R."/>
            <person name="Pardo Diaz C."/>
            <person name="Kozak K."/>
            <person name="Martin S."/>
            <person name="Jiggins C."/>
            <person name="Moest M."/>
            <person name="Warren A I."/>
            <person name="Byers J.R.P. K."/>
            <person name="Montejo-Kovacevich G."/>
            <person name="Yen C E."/>
        </authorList>
    </citation>
    <scope>NUCLEOTIDE SEQUENCE [LARGE SCALE GENOMIC DNA]</scope>
</reference>
<name>A0A8S1AYM6_ARCPL</name>
<evidence type="ECO:0000313" key="2">
    <source>
        <dbReference type="Proteomes" id="UP000494106"/>
    </source>
</evidence>
<evidence type="ECO:0000313" key="1">
    <source>
        <dbReference type="EMBL" id="CAB3252185.1"/>
    </source>
</evidence>
<proteinExistence type="predicted"/>
<dbReference type="OrthoDB" id="7429579at2759"/>
<organism evidence="1 2">
    <name type="scientific">Arctia plantaginis</name>
    <name type="common">Wood tiger moth</name>
    <name type="synonym">Phalaena plantaginis</name>
    <dbReference type="NCBI Taxonomy" id="874455"/>
    <lineage>
        <taxon>Eukaryota</taxon>
        <taxon>Metazoa</taxon>
        <taxon>Ecdysozoa</taxon>
        <taxon>Arthropoda</taxon>
        <taxon>Hexapoda</taxon>
        <taxon>Insecta</taxon>
        <taxon>Pterygota</taxon>
        <taxon>Neoptera</taxon>
        <taxon>Endopterygota</taxon>
        <taxon>Lepidoptera</taxon>
        <taxon>Glossata</taxon>
        <taxon>Ditrysia</taxon>
        <taxon>Noctuoidea</taxon>
        <taxon>Erebidae</taxon>
        <taxon>Arctiinae</taxon>
        <taxon>Arctia</taxon>
    </lineage>
</organism>
<sequence>MEAITLRNYCGIIVSRAQYVRYAECVPERVIFMPINNIPKTRERLWFMLGRRETVLICVDNGKFNYAEFETAGLLYRIPLDISFQNTDAFSDYIYHLIYSTSERVTICNRIRDVVTTTQSSFRWCGSENESLTNMNVIMHATEINGCTILHQHIKLDGVLHGEPIRYREQPFLSKMRADLSSIESHGQKKLYACMAGFALPHVPIVYVGSSPGSGWIKALNTIGYTGKVLSIDPRPLSTSEIPSFEVKHLSIAIRGASDFIEATSDFTILIPYGMFAAMQ</sequence>